<dbReference type="OrthoDB" id="9792527at2"/>
<dbReference type="Pfam" id="PF01638">
    <property type="entry name" value="HxlR"/>
    <property type="match status" value="1"/>
</dbReference>
<dbReference type="SUPFAM" id="SSF46785">
    <property type="entry name" value="Winged helix' DNA-binding domain"/>
    <property type="match status" value="1"/>
</dbReference>
<dbReference type="InterPro" id="IPR036390">
    <property type="entry name" value="WH_DNA-bd_sf"/>
</dbReference>
<dbReference type="Gene3D" id="1.10.10.10">
    <property type="entry name" value="Winged helix-like DNA-binding domain superfamily/Winged helix DNA-binding domain"/>
    <property type="match status" value="1"/>
</dbReference>
<accession>A0A428ZAD0</accession>
<dbReference type="RefSeq" id="WP_125727116.1">
    <property type="nucleotide sequence ID" value="NZ_QHKI01000014.1"/>
</dbReference>
<dbReference type="Proteomes" id="UP000287547">
    <property type="component" value="Unassembled WGS sequence"/>
</dbReference>
<evidence type="ECO:0000313" key="5">
    <source>
        <dbReference type="EMBL" id="RSM85023.1"/>
    </source>
</evidence>
<dbReference type="PANTHER" id="PTHR33204:SF18">
    <property type="entry name" value="TRANSCRIPTIONAL REGULATORY PROTEIN"/>
    <property type="match status" value="1"/>
</dbReference>
<name>A0A428ZAD0_KIBAR</name>
<reference evidence="5 6" key="1">
    <citation type="submission" date="2018-05" db="EMBL/GenBank/DDBJ databases">
        <title>Evolution of GPA BGCs.</title>
        <authorList>
            <person name="Waglechner N."/>
            <person name="Wright G.D."/>
        </authorList>
    </citation>
    <scope>NUCLEOTIDE SEQUENCE [LARGE SCALE GENOMIC DNA]</scope>
    <source>
        <strain evidence="5 6">A82846</strain>
    </source>
</reference>
<gene>
    <name evidence="5" type="ORF">DMH04_19425</name>
</gene>
<dbReference type="PANTHER" id="PTHR33204">
    <property type="entry name" value="TRANSCRIPTIONAL REGULATOR, MARR FAMILY"/>
    <property type="match status" value="1"/>
</dbReference>
<evidence type="ECO:0000256" key="3">
    <source>
        <dbReference type="ARBA" id="ARBA00023163"/>
    </source>
</evidence>
<comment type="caution">
    <text evidence="5">The sequence shown here is derived from an EMBL/GenBank/DDBJ whole genome shotgun (WGS) entry which is preliminary data.</text>
</comment>
<dbReference type="InterPro" id="IPR036527">
    <property type="entry name" value="SCP2_sterol-bd_dom_sf"/>
</dbReference>
<feature type="domain" description="HTH hxlR-type" evidence="4">
    <location>
        <begin position="10"/>
        <end position="108"/>
    </location>
</feature>
<dbReference type="SUPFAM" id="SSF55718">
    <property type="entry name" value="SCP-like"/>
    <property type="match status" value="1"/>
</dbReference>
<dbReference type="EMBL" id="QHKI01000014">
    <property type="protein sequence ID" value="RSM85023.1"/>
    <property type="molecule type" value="Genomic_DNA"/>
</dbReference>
<evidence type="ECO:0000256" key="2">
    <source>
        <dbReference type="ARBA" id="ARBA00023125"/>
    </source>
</evidence>
<dbReference type="InterPro" id="IPR002577">
    <property type="entry name" value="HTH_HxlR"/>
</dbReference>
<keyword evidence="1" id="KW-0805">Transcription regulation</keyword>
<sequence>MTDRAYDDPCGIARALNLIGERWALLVVRELLFGPKRFTDLKAGLPTASQNVLSHRLKELERSGILTRRKLGPPASAWVYELTGRGYELRPVIIELAKWGCHAPTASAATLSVTALMLAMLTTFSPALAGDLDATYDLHVSGEHFRAVVANGKIEIEPGDAAEPDAVIETDAVALRSIVFGGRALANEVIAGDKRSAARFLRLFPRPEVITN</sequence>
<dbReference type="Gene3D" id="3.30.1050.10">
    <property type="entry name" value="SCP2 sterol-binding domain"/>
    <property type="match status" value="1"/>
</dbReference>
<dbReference type="AlphaFoldDB" id="A0A428ZAD0"/>
<keyword evidence="2" id="KW-0238">DNA-binding</keyword>
<evidence type="ECO:0000259" key="4">
    <source>
        <dbReference type="PROSITE" id="PS51118"/>
    </source>
</evidence>
<evidence type="ECO:0000256" key="1">
    <source>
        <dbReference type="ARBA" id="ARBA00023015"/>
    </source>
</evidence>
<proteinExistence type="predicted"/>
<keyword evidence="3" id="KW-0804">Transcription</keyword>
<protein>
    <submittedName>
        <fullName evidence="5">Transcriptional regulator</fullName>
    </submittedName>
</protein>
<organism evidence="5 6">
    <name type="scientific">Kibdelosporangium aridum</name>
    <dbReference type="NCBI Taxonomy" id="2030"/>
    <lineage>
        <taxon>Bacteria</taxon>
        <taxon>Bacillati</taxon>
        <taxon>Actinomycetota</taxon>
        <taxon>Actinomycetes</taxon>
        <taxon>Pseudonocardiales</taxon>
        <taxon>Pseudonocardiaceae</taxon>
        <taxon>Kibdelosporangium</taxon>
    </lineage>
</organism>
<dbReference type="PROSITE" id="PS51118">
    <property type="entry name" value="HTH_HXLR"/>
    <property type="match status" value="1"/>
</dbReference>
<evidence type="ECO:0000313" key="6">
    <source>
        <dbReference type="Proteomes" id="UP000287547"/>
    </source>
</evidence>
<dbReference type="InterPro" id="IPR036388">
    <property type="entry name" value="WH-like_DNA-bd_sf"/>
</dbReference>
<dbReference type="GO" id="GO:0003677">
    <property type="term" value="F:DNA binding"/>
    <property type="evidence" value="ECO:0007669"/>
    <property type="project" value="UniProtKB-KW"/>
</dbReference>